<dbReference type="PANTHER" id="PTHR12542">
    <property type="entry name" value="EXOCYST COMPLEX PROTEIN EXO70"/>
    <property type="match status" value="1"/>
</dbReference>
<dbReference type="SMR" id="A0A1J6IIN9"/>
<evidence type="ECO:0000313" key="5">
    <source>
        <dbReference type="EMBL" id="OIT04965.1"/>
    </source>
</evidence>
<evidence type="ECO:0000256" key="2">
    <source>
        <dbReference type="ARBA" id="ARBA00022448"/>
    </source>
</evidence>
<dbReference type="PANTHER" id="PTHR12542:SF92">
    <property type="entry name" value="EXOCYST COMPLEX COMPONENT EXO70E2"/>
    <property type="match status" value="1"/>
</dbReference>
<dbReference type="Pfam" id="PF03081">
    <property type="entry name" value="Exo70_C"/>
    <property type="match status" value="1"/>
</dbReference>
<dbReference type="GO" id="GO:0005546">
    <property type="term" value="F:phosphatidylinositol-4,5-bisphosphate binding"/>
    <property type="evidence" value="ECO:0007669"/>
    <property type="project" value="InterPro"/>
</dbReference>
<keyword evidence="3" id="KW-0268">Exocytosis</keyword>
<dbReference type="GO" id="GO:0006887">
    <property type="term" value="P:exocytosis"/>
    <property type="evidence" value="ECO:0007669"/>
    <property type="project" value="UniProtKB-KW"/>
</dbReference>
<protein>
    <recommendedName>
        <fullName evidence="3">Exocyst subunit Exo70 family protein</fullName>
    </recommendedName>
</protein>
<accession>A0A1J6IIN9</accession>
<keyword evidence="2 3" id="KW-0813">Transport</keyword>
<dbReference type="Gramene" id="OIT04965">
    <property type="protein sequence ID" value="OIT04965"/>
    <property type="gene ID" value="A4A49_28345"/>
</dbReference>
<dbReference type="STRING" id="49451.A0A1J6IIN9"/>
<evidence type="ECO:0000256" key="3">
    <source>
        <dbReference type="RuleBase" id="RU365026"/>
    </source>
</evidence>
<comment type="similarity">
    <text evidence="1 3">Belongs to the EXO70 family.</text>
</comment>
<dbReference type="GO" id="GO:0000145">
    <property type="term" value="C:exocyst"/>
    <property type="evidence" value="ECO:0007669"/>
    <property type="project" value="InterPro"/>
</dbReference>
<dbReference type="AlphaFoldDB" id="A0A1J6IIN9"/>
<reference evidence="5" key="1">
    <citation type="submission" date="2016-11" db="EMBL/GenBank/DDBJ databases">
        <title>The genome of Nicotiana attenuata.</title>
        <authorList>
            <person name="Xu S."/>
            <person name="Brockmoeller T."/>
            <person name="Gaquerel E."/>
            <person name="Navarro A."/>
            <person name="Kuhl H."/>
            <person name="Gase K."/>
            <person name="Ling Z."/>
            <person name="Zhou W."/>
            <person name="Kreitzer C."/>
            <person name="Stanke M."/>
            <person name="Tang H."/>
            <person name="Lyons E."/>
            <person name="Pandey P."/>
            <person name="Pandey S.P."/>
            <person name="Timmermann B."/>
            <person name="Baldwin I.T."/>
        </authorList>
    </citation>
    <scope>NUCLEOTIDE SEQUENCE [LARGE SCALE GENOMIC DNA]</scope>
    <source>
        <strain evidence="5">UT</strain>
    </source>
</reference>
<dbReference type="Pfam" id="PF20669">
    <property type="entry name" value="Exo70_N"/>
    <property type="match status" value="1"/>
</dbReference>
<evidence type="ECO:0000313" key="6">
    <source>
        <dbReference type="Proteomes" id="UP000187609"/>
    </source>
</evidence>
<keyword evidence="6" id="KW-1185">Reference proteome</keyword>
<dbReference type="OrthoDB" id="1922221at2759"/>
<dbReference type="KEGG" id="nau:109223769"/>
<sequence>MDDNKSVVTVLDGEQHIIAAAHHLVKALRASTSLSVEVRRSLADLDIHLAAMTEAKEDETTSLREIEGRLKSAQVKILTLQSNSLKIWDVGPSQLLEYLQAVEEVRNITLSLESMVPNHNGKQNRLANQAHSVLQMAMAKLQEEVINILAQNKLCFGHDHVSFHSCEEFVVDEESMVSTENDSVVGTSCRESSGAESEECTMDLVHPYVVPHIKSIANVMFASHYDQEFCQVFIRFWKDALHEYLRLFCMQQISIEDVLRMDWTCLNCRIKKWRQATKNVIAFFLPNEKNLFDQLLGEFGSVSSTCFIEASKDAMLCLLNFGQAVAIGPLRPERLFCLLDMYELLRDLCQDVDALFCENHGNFIKIEYHELLKNLGDSAKAIFLELGNHIASNTSTTPFYGGGVHPLTKYVINYFMLLSEYCNTLRFLLEDREVQNLEGVVDAMARLDVSSEFSCPLALHLQSVASTLESNLDKRSNLYKDGSLKHIFLMNNIHYMVQKIKNSKIRTCFGDEWIKKRIVKYVQHEKSYERITWSPILSLITGYEKSGKTVLKERCRNFSIAFEEVYKNQTGWTIPDIELREELRISTALKVVHAYRPFVGQVKKSVSDKHIKYTEDELEKYLLDLFQGSTKSLNHHQWRR</sequence>
<evidence type="ECO:0000256" key="1">
    <source>
        <dbReference type="ARBA" id="ARBA00006756"/>
    </source>
</evidence>
<proteinExistence type="inferred from homology"/>
<dbReference type="Proteomes" id="UP000187609">
    <property type="component" value="Unassembled WGS sequence"/>
</dbReference>
<name>A0A1J6IIN9_NICAT</name>
<dbReference type="GeneID" id="109223769"/>
<dbReference type="InterPro" id="IPR016159">
    <property type="entry name" value="Cullin_repeat-like_dom_sf"/>
</dbReference>
<organism evidence="5 6">
    <name type="scientific">Nicotiana attenuata</name>
    <name type="common">Coyote tobacco</name>
    <dbReference type="NCBI Taxonomy" id="49451"/>
    <lineage>
        <taxon>Eukaryota</taxon>
        <taxon>Viridiplantae</taxon>
        <taxon>Streptophyta</taxon>
        <taxon>Embryophyta</taxon>
        <taxon>Tracheophyta</taxon>
        <taxon>Spermatophyta</taxon>
        <taxon>Magnoliopsida</taxon>
        <taxon>eudicotyledons</taxon>
        <taxon>Gunneridae</taxon>
        <taxon>Pentapetalae</taxon>
        <taxon>asterids</taxon>
        <taxon>lamiids</taxon>
        <taxon>Solanales</taxon>
        <taxon>Solanaceae</taxon>
        <taxon>Nicotianoideae</taxon>
        <taxon>Nicotianeae</taxon>
        <taxon>Nicotiana</taxon>
    </lineage>
</organism>
<comment type="caution">
    <text evidence="5">The sequence shown here is derived from an EMBL/GenBank/DDBJ whole genome shotgun (WGS) entry which is preliminary data.</text>
</comment>
<dbReference type="SUPFAM" id="SSF74788">
    <property type="entry name" value="Cullin repeat-like"/>
    <property type="match status" value="1"/>
</dbReference>
<dbReference type="InterPro" id="IPR004140">
    <property type="entry name" value="Exo70"/>
</dbReference>
<gene>
    <name evidence="5" type="primary">EXO70B1_4</name>
    <name evidence="5" type="ORF">A4A49_28345</name>
</gene>
<dbReference type="EMBL" id="MJEQ01037185">
    <property type="protein sequence ID" value="OIT04965.1"/>
    <property type="molecule type" value="Genomic_DNA"/>
</dbReference>
<dbReference type="GO" id="GO:0015031">
    <property type="term" value="P:protein transport"/>
    <property type="evidence" value="ECO:0007669"/>
    <property type="project" value="UniProtKB-KW"/>
</dbReference>
<dbReference type="InterPro" id="IPR046364">
    <property type="entry name" value="Exo70_C"/>
</dbReference>
<comment type="function">
    <text evidence="3">Component of the exocyst complex.</text>
</comment>
<dbReference type="OMA" id="SYERITW"/>
<dbReference type="Gene3D" id="1.20.1280.170">
    <property type="entry name" value="Exocyst complex component Exo70"/>
    <property type="match status" value="1"/>
</dbReference>
<evidence type="ECO:0000259" key="4">
    <source>
        <dbReference type="Pfam" id="PF03081"/>
    </source>
</evidence>
<keyword evidence="3" id="KW-0653">Protein transport</keyword>
<feature type="domain" description="Exocyst complex subunit Exo70 C-terminal" evidence="4">
    <location>
        <begin position="271"/>
        <end position="624"/>
    </location>
</feature>